<comment type="pathway">
    <text evidence="1 5">Carotenoid biosynthesis.</text>
</comment>
<evidence type="ECO:0000256" key="1">
    <source>
        <dbReference type="ARBA" id="ARBA00004829"/>
    </source>
</evidence>
<dbReference type="RefSeq" id="WP_247812227.1">
    <property type="nucleotide sequence ID" value="NZ_CP095855.1"/>
</dbReference>
<dbReference type="PANTHER" id="PTHR43734:SF1">
    <property type="entry name" value="PHYTOENE DESATURASE"/>
    <property type="match status" value="1"/>
</dbReference>
<dbReference type="InterPro" id="IPR002937">
    <property type="entry name" value="Amino_oxidase"/>
</dbReference>
<dbReference type="SUPFAM" id="SSF51905">
    <property type="entry name" value="FAD/NAD(P)-binding domain"/>
    <property type="match status" value="1"/>
</dbReference>
<keyword evidence="9" id="KW-1185">Reference proteome</keyword>
<reference evidence="8 9" key="1">
    <citation type="submission" date="2022-04" db="EMBL/GenBank/DDBJ databases">
        <title>The arsenic-methylating capacity of Chitinophaga filiformis YT5 during chitin decomposition.</title>
        <authorList>
            <person name="Chen G."/>
            <person name="Liang Y."/>
        </authorList>
    </citation>
    <scope>NUCLEOTIDE SEQUENCE [LARGE SCALE GENOMIC DNA]</scope>
    <source>
        <strain evidence="8 9">YT5</strain>
    </source>
</reference>
<evidence type="ECO:0000259" key="7">
    <source>
        <dbReference type="Pfam" id="PF01593"/>
    </source>
</evidence>
<dbReference type="GO" id="GO:0016491">
    <property type="term" value="F:oxidoreductase activity"/>
    <property type="evidence" value="ECO:0007669"/>
    <property type="project" value="UniProtKB-KW"/>
</dbReference>
<dbReference type="Proteomes" id="UP000830198">
    <property type="component" value="Chromosome"/>
</dbReference>
<organism evidence="8 9">
    <name type="scientific">Chitinophaga filiformis</name>
    <name type="common">Myxococcus filiformis</name>
    <name type="synonym">Flexibacter filiformis</name>
    <dbReference type="NCBI Taxonomy" id="104663"/>
    <lineage>
        <taxon>Bacteria</taxon>
        <taxon>Pseudomonadati</taxon>
        <taxon>Bacteroidota</taxon>
        <taxon>Chitinophagia</taxon>
        <taxon>Chitinophagales</taxon>
        <taxon>Chitinophagaceae</taxon>
        <taxon>Chitinophaga</taxon>
    </lineage>
</organism>
<dbReference type="EC" id="1.-.-.-" evidence="8"/>
<protein>
    <submittedName>
        <fullName evidence="8">Phytoene desaturase family protein</fullName>
        <ecNumber evidence="8">1.-.-.-</ecNumber>
    </submittedName>
</protein>
<evidence type="ECO:0000256" key="3">
    <source>
        <dbReference type="ARBA" id="ARBA00022746"/>
    </source>
</evidence>
<dbReference type="NCBIfam" id="TIGR02734">
    <property type="entry name" value="crtI_fam"/>
    <property type="match status" value="1"/>
</dbReference>
<dbReference type="Gene3D" id="3.50.50.60">
    <property type="entry name" value="FAD/NAD(P)-binding domain"/>
    <property type="match status" value="2"/>
</dbReference>
<feature type="signal peptide" evidence="6">
    <location>
        <begin position="1"/>
        <end position="22"/>
    </location>
</feature>
<accession>A0ABY4I1K0</accession>
<keyword evidence="3 5" id="KW-0125">Carotenoid biosynthesis</keyword>
<feature type="domain" description="Amine oxidase" evidence="7">
    <location>
        <begin position="16"/>
        <end position="490"/>
    </location>
</feature>
<evidence type="ECO:0000256" key="5">
    <source>
        <dbReference type="RuleBase" id="RU362075"/>
    </source>
</evidence>
<evidence type="ECO:0000313" key="9">
    <source>
        <dbReference type="Proteomes" id="UP000830198"/>
    </source>
</evidence>
<comment type="similarity">
    <text evidence="2 5">Belongs to the carotenoid/retinoid oxidoreductase family.</text>
</comment>
<evidence type="ECO:0000256" key="4">
    <source>
        <dbReference type="ARBA" id="ARBA00023002"/>
    </source>
</evidence>
<dbReference type="EMBL" id="CP095855">
    <property type="protein sequence ID" value="UPK69964.1"/>
    <property type="molecule type" value="Genomic_DNA"/>
</dbReference>
<evidence type="ECO:0000256" key="6">
    <source>
        <dbReference type="SAM" id="SignalP"/>
    </source>
</evidence>
<keyword evidence="4 5" id="KW-0560">Oxidoreductase</keyword>
<keyword evidence="6" id="KW-0732">Signal</keyword>
<dbReference type="Pfam" id="PF01593">
    <property type="entry name" value="Amino_oxidase"/>
    <property type="match status" value="1"/>
</dbReference>
<feature type="chain" id="PRO_5045267597" evidence="6">
    <location>
        <begin position="23"/>
        <end position="497"/>
    </location>
</feature>
<evidence type="ECO:0000313" key="8">
    <source>
        <dbReference type="EMBL" id="UPK69964.1"/>
    </source>
</evidence>
<dbReference type="PANTHER" id="PTHR43734">
    <property type="entry name" value="PHYTOENE DESATURASE"/>
    <property type="match status" value="1"/>
</dbReference>
<evidence type="ECO:0000256" key="2">
    <source>
        <dbReference type="ARBA" id="ARBA00006046"/>
    </source>
</evidence>
<dbReference type="InterPro" id="IPR014105">
    <property type="entry name" value="Carotenoid/retinoid_OxRdtase"/>
</dbReference>
<proteinExistence type="inferred from homology"/>
<gene>
    <name evidence="8" type="primary">crtI</name>
    <name evidence="8" type="ORF">MYF79_01500</name>
</gene>
<dbReference type="InterPro" id="IPR036188">
    <property type="entry name" value="FAD/NAD-bd_sf"/>
</dbReference>
<sequence length="497" mass="55540">MKQVSGKSVLVIGAGFAGLAAAITLASQGYDVTVAEKHATAGGRARSFTEQGFTFDMGPSWYWMPEVAETFFKRHGRCISDYLSLIRLDPSYQMIFRQDESVVLPAAFTDICSLFESLEKGAGRKLEAFMREAEYKYRTAMKTYVNRPGLHIKELCSLEVLQSFLKMDMLQSFRTHVGRYFKDERLLRILEFPILFLGATASRVPAMYSMMNYADMKLGTWYPMGGMVSLSDAFSRLAVETGVSFCLNTEVEGLEVVDNKVTGANTNKGFLSADIVISGADYHHTDRQLLPANKSNYSENYWNKRVMAPSCLIYYIGVKRKVPRLHHHNLFFGHDLDKHAEAIYNKPSWPSHPLFYLCCPSKTDAAVAPVGMENLFYLIPTAPGLADTPAIREKYLKQVLTETASYCGDNFESDIVYSRSYACSDFISDYHAYKGNAYGLANTLGQTAFLKPSIRHKKIDNLFFTGQLTVPGPGVPPAILSGELVANHVLKTKILQS</sequence>
<name>A0ABY4I1K0_CHIFI</name>